<evidence type="ECO:0000259" key="2">
    <source>
        <dbReference type="PROSITE" id="PS50181"/>
    </source>
</evidence>
<protein>
    <recommendedName>
        <fullName evidence="2">F-box domain-containing protein</fullName>
    </recommendedName>
</protein>
<dbReference type="PANTHER" id="PTHR31672">
    <property type="entry name" value="BNACNNG10540D PROTEIN"/>
    <property type="match status" value="1"/>
</dbReference>
<keyword evidence="4" id="KW-1185">Reference proteome</keyword>
<dbReference type="AlphaFoldDB" id="W9S1W3"/>
<feature type="compositionally biased region" description="Polar residues" evidence="1">
    <location>
        <begin position="285"/>
        <end position="304"/>
    </location>
</feature>
<dbReference type="EMBL" id="KE345626">
    <property type="protein sequence ID" value="EXC10110.1"/>
    <property type="molecule type" value="Genomic_DNA"/>
</dbReference>
<dbReference type="Proteomes" id="UP000030645">
    <property type="component" value="Unassembled WGS sequence"/>
</dbReference>
<dbReference type="InterPro" id="IPR036047">
    <property type="entry name" value="F-box-like_dom_sf"/>
</dbReference>
<evidence type="ECO:0000256" key="1">
    <source>
        <dbReference type="SAM" id="MobiDB-lite"/>
    </source>
</evidence>
<dbReference type="InterPro" id="IPR001810">
    <property type="entry name" value="F-box_dom"/>
</dbReference>
<feature type="domain" description="F-box" evidence="2">
    <location>
        <begin position="46"/>
        <end position="94"/>
    </location>
</feature>
<dbReference type="InterPro" id="IPR050796">
    <property type="entry name" value="SCF_F-box_component"/>
</dbReference>
<evidence type="ECO:0000313" key="3">
    <source>
        <dbReference type="EMBL" id="EXC10110.1"/>
    </source>
</evidence>
<dbReference type="SUPFAM" id="SSF81383">
    <property type="entry name" value="F-box domain"/>
    <property type="match status" value="1"/>
</dbReference>
<gene>
    <name evidence="3" type="ORF">L484_007126</name>
</gene>
<feature type="compositionally biased region" description="Basic and acidic residues" evidence="1">
    <location>
        <begin position="235"/>
        <end position="275"/>
    </location>
</feature>
<organism evidence="3 4">
    <name type="scientific">Morus notabilis</name>
    <dbReference type="NCBI Taxonomy" id="981085"/>
    <lineage>
        <taxon>Eukaryota</taxon>
        <taxon>Viridiplantae</taxon>
        <taxon>Streptophyta</taxon>
        <taxon>Embryophyta</taxon>
        <taxon>Tracheophyta</taxon>
        <taxon>Spermatophyta</taxon>
        <taxon>Magnoliopsida</taxon>
        <taxon>eudicotyledons</taxon>
        <taxon>Gunneridae</taxon>
        <taxon>Pentapetalae</taxon>
        <taxon>rosids</taxon>
        <taxon>fabids</taxon>
        <taxon>Rosales</taxon>
        <taxon>Moraceae</taxon>
        <taxon>Moreae</taxon>
        <taxon>Morus</taxon>
    </lineage>
</organism>
<dbReference type="PROSITE" id="PS50181">
    <property type="entry name" value="FBOX"/>
    <property type="match status" value="1"/>
</dbReference>
<dbReference type="Pfam" id="PF00646">
    <property type="entry name" value="F-box"/>
    <property type="match status" value="1"/>
</dbReference>
<dbReference type="PANTHER" id="PTHR31672:SF13">
    <property type="entry name" value="F-BOX PROTEIN CPR30-LIKE"/>
    <property type="match status" value="1"/>
</dbReference>
<feature type="compositionally biased region" description="Basic and acidic residues" evidence="1">
    <location>
        <begin position="315"/>
        <end position="345"/>
    </location>
</feature>
<accession>W9S1W3</accession>
<feature type="region of interest" description="Disordered" evidence="1">
    <location>
        <begin position="231"/>
        <end position="347"/>
    </location>
</feature>
<proteinExistence type="predicted"/>
<name>W9S1W3_9ROSA</name>
<sequence length="421" mass="49106">MLEAILDRKEKSAEYPSLSFPPRRLPPPPSPYKWAIMDEPDYTRRITRICDLPEKAVVEIMLWLPPKSLLGLKCVQKSWNNLISTLMKSQWFVAKHLKNSKSRPFVFKRTKPTYCFHETINSFLTVDEADHDNDQIRFHSKEFNLLESVAGLHGFHCDGIVFLPDRSTSTIVLCNPAIREFKLLPRFMLWIQLWKTHNGWIRLRCHFQCLQSRQSCASPFSPMLMLPSELSHNTQRLDQRSISRDKRDREYYSRSPRLDRSSDWTHHRREQKEMEASGPGHESKPSSSIMPKYYENTSSTSGLTSEHKSKSKDRRHGDRHENRSSEHFSRNTFEDRYDPSKSHDTYEDDISANSKHIRADKFFPTSWAFNFLGFVWKWSKSGVLKTDPSMVGSKALQLKQLQRLVRAIILLSSSLSSLISA</sequence>
<evidence type="ECO:0000313" key="4">
    <source>
        <dbReference type="Proteomes" id="UP000030645"/>
    </source>
</evidence>
<reference evidence="4" key="1">
    <citation type="submission" date="2013-01" db="EMBL/GenBank/DDBJ databases">
        <title>Draft Genome Sequence of a Mulberry Tree, Morus notabilis C.K. Schneid.</title>
        <authorList>
            <person name="He N."/>
            <person name="Zhao S."/>
        </authorList>
    </citation>
    <scope>NUCLEOTIDE SEQUENCE</scope>
</reference>